<dbReference type="Proteomes" id="UP000015555">
    <property type="component" value="Segment"/>
</dbReference>
<organism evidence="2 3">
    <name type="scientific">Mycobacterium phage Reprobate</name>
    <dbReference type="NCBI Taxonomy" id="1340828"/>
    <lineage>
        <taxon>Viruses</taxon>
        <taxon>Duplodnaviria</taxon>
        <taxon>Heunggongvirae</taxon>
        <taxon>Uroviricota</taxon>
        <taxon>Caudoviricetes</taxon>
        <taxon>Bclasvirinae</taxon>
        <taxon>Acadianvirus</taxon>
        <taxon>Acadianvirus reprobate</taxon>
    </lineage>
</organism>
<evidence type="ECO:0000313" key="2">
    <source>
        <dbReference type="EMBL" id="AGT12826.1"/>
    </source>
</evidence>
<feature type="compositionally biased region" description="Polar residues" evidence="1">
    <location>
        <begin position="24"/>
        <end position="33"/>
    </location>
</feature>
<feature type="region of interest" description="Disordered" evidence="1">
    <location>
        <begin position="1"/>
        <end position="33"/>
    </location>
</feature>
<evidence type="ECO:0000256" key="1">
    <source>
        <dbReference type="SAM" id="MobiDB-lite"/>
    </source>
</evidence>
<evidence type="ECO:0000313" key="3">
    <source>
        <dbReference type="Proteomes" id="UP000015555"/>
    </source>
</evidence>
<accession>S5Z5Q8</accession>
<protein>
    <submittedName>
        <fullName evidence="2">Uncharacterized protein</fullName>
    </submittedName>
</protein>
<dbReference type="GeneID" id="16546936"/>
<sequence>MGRVQPGRRPALTLDRGRDRPTRNHNPPLTKGTTMKITLTAALGSALIAAGLALAAPAVAGPQDDVLCSSNMAYRNGHKAACKDIAINSHGGGGGWGAKDGDGDGTPNGDDPAPRDPNVK</sequence>
<dbReference type="RefSeq" id="YP_008410011.1">
    <property type="nucleotide sequence ID" value="NC_022064.1"/>
</dbReference>
<dbReference type="Pfam" id="PF24013">
    <property type="entry name" value="DUF7327"/>
    <property type="match status" value="1"/>
</dbReference>
<proteinExistence type="predicted"/>
<reference evidence="3" key="1">
    <citation type="submission" date="2013-05" db="EMBL/GenBank/DDBJ databases">
        <authorList>
            <person name="Gramoney N."/>
            <person name="Khoza Z."/>
            <person name="Mackenzie J.S."/>
            <person name="Masiteng M.B."/>
            <person name="Mhlamvu N.R."/>
            <person name="Moonsamy B."/>
            <person name="Pillay B."/>
            <person name="Larsen M.H."/>
            <person name="Jacobs W.Jr."/>
            <person name="Rubin E.J."/>
            <person name="Kasprowicz V.O."/>
            <person name="Bishai W.R."/>
            <person name="Bowman C.A."/>
            <person name="Russell D.A."/>
            <person name="Jacobs-Sera D."/>
            <person name="Hendrix R.W."/>
            <person name="Hatfull G.F."/>
        </authorList>
    </citation>
    <scope>NUCLEOTIDE SEQUENCE [LARGE SCALE GENOMIC DNA]</scope>
</reference>
<dbReference type="EMBL" id="KF024727">
    <property type="protein sequence ID" value="AGT12826.1"/>
    <property type="molecule type" value="Genomic_DNA"/>
</dbReference>
<gene>
    <name evidence="2" type="primary">90</name>
    <name evidence="2" type="ORF">REPROBATE_90</name>
</gene>
<feature type="region of interest" description="Disordered" evidence="1">
    <location>
        <begin position="88"/>
        <end position="120"/>
    </location>
</feature>
<dbReference type="KEGG" id="vg:16546936"/>
<keyword evidence="3" id="KW-1185">Reference proteome</keyword>
<name>S5Z5Q8_9CAUD</name>
<dbReference type="InterPro" id="IPR055751">
    <property type="entry name" value="DUF7327"/>
</dbReference>